<evidence type="ECO:0000256" key="2">
    <source>
        <dbReference type="ARBA" id="ARBA00005995"/>
    </source>
</evidence>
<dbReference type="InterPro" id="IPR002937">
    <property type="entry name" value="Amino_oxidase"/>
</dbReference>
<dbReference type="Gene3D" id="3.50.50.60">
    <property type="entry name" value="FAD/NAD(P)-binding domain"/>
    <property type="match status" value="2"/>
</dbReference>
<evidence type="ECO:0000256" key="4">
    <source>
        <dbReference type="PIRSR" id="PIRSR601613-1"/>
    </source>
</evidence>
<dbReference type="GO" id="GO:0016491">
    <property type="term" value="F:oxidoreductase activity"/>
    <property type="evidence" value="ECO:0007669"/>
    <property type="project" value="UniProtKB-KW"/>
</dbReference>
<comment type="caution">
    <text evidence="6">The sequence shown here is derived from an EMBL/GenBank/DDBJ whole genome shotgun (WGS) entry which is preliminary data.</text>
</comment>
<evidence type="ECO:0000313" key="6">
    <source>
        <dbReference type="EMBL" id="MBB3924393.1"/>
    </source>
</evidence>
<name>A0A7W6BCP9_9SPHN</name>
<feature type="binding site" evidence="4">
    <location>
        <position position="334"/>
    </location>
    <ligand>
        <name>substrate</name>
    </ligand>
</feature>
<sequence>MSSGKDSAVDVAIVGGGIAGLIAGRDLARAGLSALVLEAKDRLGGRAFHRDSKLGMKLEIGGGFVHWLQPHLWAEMLAYGLEIESVAWIEHGYWLDKGEVRKMPIMDLMGAMTPGEIRIAEGALEAFPNPHAPFPLTDAARRADRMTVAQRLAELDLSDEERRMVAAHWTLSFNGPMEDAAWSQILRLVALAGGDWKMRGQAESRYVLKGGTSMLIDAILAESGAEHRLNAHVISIVQDEKGAALSLADGSIVRAREVIVTVPMPVVHDMAFDPPLSARKVAASRRNQVSQGVKVWMRAKGKIDGFIAFAPEDYPLTMMGTEYDVDDDTILLAFGPRSSDLDIRDVAAVQAAARQWLPDLELVAVDGHDWSADPLCRETWAMLRTGQLEDIEEFNRPEGHVRFAGGDIALGWAGHFDGAIESARRAARDIARKLSAQGGS</sequence>
<organism evidence="6 7">
    <name type="scientific">Sphingobium jiangsuense</name>
    <dbReference type="NCBI Taxonomy" id="870476"/>
    <lineage>
        <taxon>Bacteria</taxon>
        <taxon>Pseudomonadati</taxon>
        <taxon>Pseudomonadota</taxon>
        <taxon>Alphaproteobacteria</taxon>
        <taxon>Sphingomonadales</taxon>
        <taxon>Sphingomonadaceae</taxon>
        <taxon>Sphingobium</taxon>
    </lineage>
</organism>
<dbReference type="Proteomes" id="UP000571950">
    <property type="component" value="Unassembled WGS sequence"/>
</dbReference>
<dbReference type="EMBL" id="JACIDT010000001">
    <property type="protein sequence ID" value="MBB3924393.1"/>
    <property type="molecule type" value="Genomic_DNA"/>
</dbReference>
<protein>
    <submittedName>
        <fullName evidence="6">Monoamine oxidase</fullName>
    </submittedName>
</protein>
<keyword evidence="7" id="KW-1185">Reference proteome</keyword>
<evidence type="ECO:0000259" key="5">
    <source>
        <dbReference type="Pfam" id="PF01593"/>
    </source>
</evidence>
<gene>
    <name evidence="6" type="ORF">GGR43_000087</name>
</gene>
<accession>A0A7W6BCP9</accession>
<comment type="cofactor">
    <cofactor evidence="1">
        <name>FAD</name>
        <dbReference type="ChEBI" id="CHEBI:57692"/>
    </cofactor>
</comment>
<feature type="binding site" evidence="4">
    <location>
        <position position="233"/>
    </location>
    <ligand>
        <name>FAD</name>
        <dbReference type="ChEBI" id="CHEBI:57692"/>
    </ligand>
</feature>
<evidence type="ECO:0000256" key="3">
    <source>
        <dbReference type="ARBA" id="ARBA00023002"/>
    </source>
</evidence>
<evidence type="ECO:0000313" key="7">
    <source>
        <dbReference type="Proteomes" id="UP000571950"/>
    </source>
</evidence>
<dbReference type="AlphaFoldDB" id="A0A7W6BCP9"/>
<dbReference type="InterPro" id="IPR036188">
    <property type="entry name" value="FAD/NAD-bd_sf"/>
</dbReference>
<dbReference type="Gene3D" id="3.90.660.10">
    <property type="match status" value="2"/>
</dbReference>
<comment type="similarity">
    <text evidence="2">Belongs to the flavin monoamine oxidase family.</text>
</comment>
<evidence type="ECO:0000256" key="1">
    <source>
        <dbReference type="ARBA" id="ARBA00001974"/>
    </source>
</evidence>
<dbReference type="RefSeq" id="WP_188069977.1">
    <property type="nucleotide sequence ID" value="NZ_BSPS01000032.1"/>
</dbReference>
<dbReference type="PANTHER" id="PTHR43563:SF1">
    <property type="entry name" value="AMINE OXIDASE [FLAVIN-CONTAINING] B"/>
    <property type="match status" value="1"/>
</dbReference>
<proteinExistence type="inferred from homology"/>
<keyword evidence="3" id="KW-0560">Oxidoreductase</keyword>
<reference evidence="6 7" key="1">
    <citation type="submission" date="2020-08" db="EMBL/GenBank/DDBJ databases">
        <title>Genomic Encyclopedia of Type Strains, Phase IV (KMG-IV): sequencing the most valuable type-strain genomes for metagenomic binning, comparative biology and taxonomic classification.</title>
        <authorList>
            <person name="Goeker M."/>
        </authorList>
    </citation>
    <scope>NUCLEOTIDE SEQUENCE [LARGE SCALE GENOMIC DNA]</scope>
    <source>
        <strain evidence="6 7">DSM 26189</strain>
    </source>
</reference>
<dbReference type="PRINTS" id="PR00757">
    <property type="entry name" value="AMINEOXDASEF"/>
</dbReference>
<dbReference type="Pfam" id="PF01593">
    <property type="entry name" value="Amino_oxidase"/>
    <property type="match status" value="1"/>
</dbReference>
<feature type="binding site" evidence="4">
    <location>
        <begin position="38"/>
        <end position="39"/>
    </location>
    <ligand>
        <name>FAD</name>
        <dbReference type="ChEBI" id="CHEBI:57692"/>
    </ligand>
</feature>
<feature type="domain" description="Amine oxidase" evidence="5">
    <location>
        <begin position="18"/>
        <end position="430"/>
    </location>
</feature>
<dbReference type="SUPFAM" id="SSF51905">
    <property type="entry name" value="FAD/NAD(P)-binding domain"/>
    <property type="match status" value="1"/>
</dbReference>
<dbReference type="InterPro" id="IPR001613">
    <property type="entry name" value="Flavin_amine_oxidase"/>
</dbReference>
<dbReference type="InterPro" id="IPR050703">
    <property type="entry name" value="Flavin_MAO"/>
</dbReference>
<dbReference type="PANTHER" id="PTHR43563">
    <property type="entry name" value="AMINE OXIDASE"/>
    <property type="match status" value="1"/>
</dbReference>